<dbReference type="EMBL" id="PZKF01000014">
    <property type="protein sequence ID" value="PTE17703.1"/>
    <property type="molecule type" value="Genomic_DNA"/>
</dbReference>
<feature type="chain" id="PRO_5015681720" description="Haem-binding uptake Tiki superfamily ChaN domain-containing protein" evidence="1">
    <location>
        <begin position="18"/>
        <end position="263"/>
    </location>
</feature>
<dbReference type="AlphaFoldDB" id="A0A2T4JIL4"/>
<keyword evidence="4" id="KW-1185">Reference proteome</keyword>
<evidence type="ECO:0000313" key="3">
    <source>
        <dbReference type="EMBL" id="PTE17703.1"/>
    </source>
</evidence>
<proteinExistence type="predicted"/>
<sequence>MRMVAAILAALALPAGAAQIAPDALGSISAPIVVLGEVHDNPVHHLNQARVVLALKPRALVFEMLTPEQAARALPGADAASLGKALGWEAGGWPDFAIYYPIFAAAPGAAIYGAALPRADVRRAMTEGPAAVFGADAARFGLGADLPPADQAAMEAEQMRAHCDALPPAMLPGMVAAQRLRDAAFARATLAALEETGGPVALITGSGHARTDRGVPAVLRAAAPDVAVVALGQVEAPAEADQPFDLWIVTDPSPRPDPCAAFR</sequence>
<dbReference type="SUPFAM" id="SSF159501">
    <property type="entry name" value="EreA/ChaN-like"/>
    <property type="match status" value="1"/>
</dbReference>
<feature type="signal peptide" evidence="1">
    <location>
        <begin position="1"/>
        <end position="17"/>
    </location>
</feature>
<dbReference type="Proteomes" id="UP000241899">
    <property type="component" value="Unassembled WGS sequence"/>
</dbReference>
<dbReference type="InterPro" id="IPR007314">
    <property type="entry name" value="Cofac_haem-bd_dom"/>
</dbReference>
<evidence type="ECO:0000256" key="1">
    <source>
        <dbReference type="SAM" id="SignalP"/>
    </source>
</evidence>
<protein>
    <recommendedName>
        <fullName evidence="2">Haem-binding uptake Tiki superfamily ChaN domain-containing protein</fullName>
    </recommendedName>
</protein>
<comment type="caution">
    <text evidence="3">The sequence shown here is derived from an EMBL/GenBank/DDBJ whole genome shotgun (WGS) entry which is preliminary data.</text>
</comment>
<reference evidence="3 4" key="1">
    <citation type="submission" date="2018-03" db="EMBL/GenBank/DDBJ databases">
        <title>Rhodobacter veldkampii.</title>
        <authorList>
            <person name="Meyer T.E."/>
            <person name="Miller S."/>
            <person name="Lodha T."/>
            <person name="Gandham S."/>
            <person name="Chintalapati S."/>
            <person name="Chintalapati V.R."/>
        </authorList>
    </citation>
    <scope>NUCLEOTIDE SEQUENCE [LARGE SCALE GENOMIC DNA]</scope>
    <source>
        <strain evidence="3 4">DSM 11550</strain>
    </source>
</reference>
<dbReference type="Pfam" id="PF04187">
    <property type="entry name" value="Cofac_haem_bdg"/>
    <property type="match status" value="1"/>
</dbReference>
<evidence type="ECO:0000313" key="4">
    <source>
        <dbReference type="Proteomes" id="UP000241899"/>
    </source>
</evidence>
<dbReference type="OrthoDB" id="9795827at2"/>
<dbReference type="RefSeq" id="WP_107324765.1">
    <property type="nucleotide sequence ID" value="NZ_NHSP01000049.1"/>
</dbReference>
<accession>A0A2T4JIL4</accession>
<dbReference type="Gene3D" id="3.40.50.11550">
    <property type="match status" value="2"/>
</dbReference>
<evidence type="ECO:0000259" key="2">
    <source>
        <dbReference type="Pfam" id="PF04187"/>
    </source>
</evidence>
<keyword evidence="1" id="KW-0732">Signal</keyword>
<organism evidence="3 4">
    <name type="scientific">Phaeovulum veldkampii DSM 11550</name>
    <dbReference type="NCBI Taxonomy" id="1185920"/>
    <lineage>
        <taxon>Bacteria</taxon>
        <taxon>Pseudomonadati</taxon>
        <taxon>Pseudomonadota</taxon>
        <taxon>Alphaproteobacteria</taxon>
        <taxon>Rhodobacterales</taxon>
        <taxon>Paracoccaceae</taxon>
        <taxon>Phaeovulum</taxon>
    </lineage>
</organism>
<feature type="domain" description="Haem-binding uptake Tiki superfamily ChaN" evidence="2">
    <location>
        <begin position="30"/>
        <end position="219"/>
    </location>
</feature>
<gene>
    <name evidence="3" type="ORF">C5F46_07590</name>
</gene>
<dbReference type="CDD" id="cd14727">
    <property type="entry name" value="ChanN-like"/>
    <property type="match status" value="1"/>
</dbReference>
<name>A0A2T4JIL4_9RHOB</name>